<dbReference type="InterPro" id="IPR005467">
    <property type="entry name" value="His_kinase_dom"/>
</dbReference>
<dbReference type="GO" id="GO:0005524">
    <property type="term" value="F:ATP binding"/>
    <property type="evidence" value="ECO:0007669"/>
    <property type="project" value="UniProtKB-KW"/>
</dbReference>
<evidence type="ECO:0000256" key="5">
    <source>
        <dbReference type="ARBA" id="ARBA00022777"/>
    </source>
</evidence>
<dbReference type="InterPro" id="IPR050980">
    <property type="entry name" value="2C_sensor_his_kinase"/>
</dbReference>
<evidence type="ECO:0000256" key="3">
    <source>
        <dbReference type="ARBA" id="ARBA00022679"/>
    </source>
</evidence>
<evidence type="ECO:0000256" key="4">
    <source>
        <dbReference type="ARBA" id="ARBA00022741"/>
    </source>
</evidence>
<dbReference type="EC" id="2.7.13.3" evidence="2"/>
<dbReference type="InterPro" id="IPR004358">
    <property type="entry name" value="Sig_transdc_His_kin-like_C"/>
</dbReference>
<dbReference type="SUPFAM" id="SSF55874">
    <property type="entry name" value="ATPase domain of HSP90 chaperone/DNA topoisomerase II/histidine kinase"/>
    <property type="match status" value="2"/>
</dbReference>
<organism evidence="9 10">
    <name type="scientific">Candidatus Micrarchaeum acidiphilum ARMAN-2</name>
    <dbReference type="NCBI Taxonomy" id="425595"/>
    <lineage>
        <taxon>Archaea</taxon>
        <taxon>Candidatus Micrarchaeota</taxon>
        <taxon>Candidatus Micrarchaeia</taxon>
        <taxon>Candidatus Micrarchaeales</taxon>
        <taxon>Candidatus Micrarchaeaceae</taxon>
        <taxon>Candidatus Micrarchaeum</taxon>
    </lineage>
</organism>
<accession>C7DGG0</accession>
<keyword evidence="4" id="KW-0547">Nucleotide-binding</keyword>
<dbReference type="InterPro" id="IPR036890">
    <property type="entry name" value="HATPase_C_sf"/>
</dbReference>
<dbReference type="PRINTS" id="PR00344">
    <property type="entry name" value="BCTRLSENSOR"/>
</dbReference>
<keyword evidence="5 9" id="KW-0418">Kinase</keyword>
<sequence>MAKRSSFRAKARIIQILGEESIRDNTVGLIELIKNGYDADADEVKVSLENLKNPEKTVITVEDDGVGMSEETIRGPWLDIATGVKDKQKQSKKRTKKERLPLGEKGVGRFAAQRLGRILEMITKPEGSDTEFYTKINWDDWDKEDVFVDDINIDIESRKPEYFTGKNGGTLLKMSRSKYAWSIKDLERLQTALIRMLLPTRENKDFRVVLSIPEYRQYENLKLEQILEKYMFKLDFSINEEGRCKYTFYKRNADNTVEKSTNEELLWSKINPKEWEETTPSCGPFKGTLFAWLKDPQALQQYGLNADRLNALAGVSVYRDNFRVLPYGDEDDDWLGLDKRRVLSPGRRFDRSQMIGLIEIDQLGNPQLKDKTNREGLLNNTAYRDFRNFVLGAVDLLESQSQAERTKISDEKKSAAKKKQEEAEATTKKRLKELEKKLEKVEKTFEKPKEEQFKLGEDQVVIQKQELSKLKEEAQLANKAFEDSRRAWKILYDNLKDAGEEQSAIFYHLLGMGLASERFTHEVDISVSALNHYMKKLDENVRESGNPDIRDSLQNLVFILNKMMNETKLMDVFRFVTSESSEDIISVYDTIKLVLEGHNEEIKEKGIEVVKYRNSDFKVKMRKSALAQVIDNVICNAIYWLSQRTNKDKKRELYIDVQGDAKRLVIGNNGQALDPSLKTSLFWIPFQSRKFEGRGLGMYISAQILKEYGATIGIVDEKRTKEKYGNVAFEIVFK</sequence>
<reference evidence="9 10" key="1">
    <citation type="journal article" date="2009" name="Genome Biol.">
        <title>Community-wide analysis of microbial genome sequence signatures.</title>
        <authorList>
            <person name="Dick G.J."/>
            <person name="Andersson A.F."/>
            <person name="Baker B.J."/>
            <person name="Simmons S.L."/>
            <person name="Thomas B.C."/>
            <person name="Yelton A.P."/>
            <person name="Banfield J.F."/>
        </authorList>
    </citation>
    <scope>NUCLEOTIDE SEQUENCE [LARGE SCALE GENOMIC DNA]</scope>
    <source>
        <strain evidence="9">ARMAN-2</strain>
    </source>
</reference>
<dbReference type="Gene3D" id="3.30.565.10">
    <property type="entry name" value="Histidine kinase-like ATPase, C-terminal domain"/>
    <property type="match status" value="2"/>
</dbReference>
<evidence type="ECO:0000259" key="8">
    <source>
        <dbReference type="PROSITE" id="PS50109"/>
    </source>
</evidence>
<evidence type="ECO:0000256" key="2">
    <source>
        <dbReference type="ARBA" id="ARBA00012438"/>
    </source>
</evidence>
<dbReference type="EMBL" id="GG697237">
    <property type="protein sequence ID" value="EET90488.1"/>
    <property type="molecule type" value="Genomic_DNA"/>
</dbReference>
<evidence type="ECO:0000256" key="6">
    <source>
        <dbReference type="ARBA" id="ARBA00022840"/>
    </source>
</evidence>
<evidence type="ECO:0000313" key="10">
    <source>
        <dbReference type="Proteomes" id="UP000332487"/>
    </source>
</evidence>
<feature type="region of interest" description="Disordered" evidence="7">
    <location>
        <begin position="402"/>
        <end position="426"/>
    </location>
</feature>
<gene>
    <name evidence="9" type="ORF">UNLARM2_0160</name>
</gene>
<dbReference type="GO" id="GO:0004673">
    <property type="term" value="F:protein histidine kinase activity"/>
    <property type="evidence" value="ECO:0007669"/>
    <property type="project" value="UniProtKB-EC"/>
</dbReference>
<dbReference type="Pfam" id="PF13589">
    <property type="entry name" value="HATPase_c_3"/>
    <property type="match status" value="1"/>
</dbReference>
<comment type="catalytic activity">
    <reaction evidence="1">
        <text>ATP + protein L-histidine = ADP + protein N-phospho-L-histidine.</text>
        <dbReference type="EC" id="2.7.13.3"/>
    </reaction>
</comment>
<evidence type="ECO:0000256" key="1">
    <source>
        <dbReference type="ARBA" id="ARBA00000085"/>
    </source>
</evidence>
<name>C7DGG0_MICA2</name>
<feature type="domain" description="Histidine kinase" evidence="8">
    <location>
        <begin position="518"/>
        <end position="734"/>
    </location>
</feature>
<dbReference type="AlphaFoldDB" id="C7DGG0"/>
<feature type="compositionally biased region" description="Basic and acidic residues" evidence="7">
    <location>
        <begin position="404"/>
        <end position="426"/>
    </location>
</feature>
<proteinExistence type="predicted"/>
<dbReference type="PANTHER" id="PTHR44936:SF10">
    <property type="entry name" value="SENSOR PROTEIN RSTB"/>
    <property type="match status" value="1"/>
</dbReference>
<keyword evidence="10" id="KW-1185">Reference proteome</keyword>
<evidence type="ECO:0000256" key="7">
    <source>
        <dbReference type="SAM" id="MobiDB-lite"/>
    </source>
</evidence>
<keyword evidence="6" id="KW-0067">ATP-binding</keyword>
<reference evidence="9 10" key="2">
    <citation type="journal article" date="2010" name="Proc. Natl. Acad. Sci. U.S.A.">
        <title>Enigmatic, ultrasmall, uncultivated Archaea.</title>
        <authorList>
            <person name="Baker B.J."/>
            <person name="Comolli L.R."/>
            <person name="Dick G.J."/>
            <person name="Hauser L.J."/>
            <person name="Hyatt D."/>
            <person name="Dill B.D."/>
            <person name="Land M.L."/>
            <person name="Verberkmoes N.C."/>
            <person name="Hettich R.L."/>
            <person name="Banfield J.F."/>
        </authorList>
    </citation>
    <scope>NUCLEOTIDE SEQUENCE [LARGE SCALE GENOMIC DNA]</scope>
    <source>
        <strain evidence="9">ARMAN-2</strain>
    </source>
</reference>
<dbReference type="Proteomes" id="UP000332487">
    <property type="component" value="Unassembled WGS sequence"/>
</dbReference>
<dbReference type="InterPro" id="IPR003594">
    <property type="entry name" value="HATPase_dom"/>
</dbReference>
<keyword evidence="3" id="KW-0808">Transferase</keyword>
<dbReference type="PANTHER" id="PTHR44936">
    <property type="entry name" value="SENSOR PROTEIN CREC"/>
    <property type="match status" value="1"/>
</dbReference>
<dbReference type="PROSITE" id="PS50109">
    <property type="entry name" value="HIS_KIN"/>
    <property type="match status" value="1"/>
</dbReference>
<dbReference type="Pfam" id="PF02518">
    <property type="entry name" value="HATPase_c"/>
    <property type="match status" value="1"/>
</dbReference>
<evidence type="ECO:0000313" key="9">
    <source>
        <dbReference type="EMBL" id="EET90488.1"/>
    </source>
</evidence>
<protein>
    <recommendedName>
        <fullName evidence="2">histidine kinase</fullName>
        <ecNumber evidence="2">2.7.13.3</ecNumber>
    </recommendedName>
</protein>